<proteinExistence type="predicted"/>
<dbReference type="SUPFAM" id="SSF50346">
    <property type="entry name" value="PRC-barrel domain"/>
    <property type="match status" value="1"/>
</dbReference>
<dbReference type="InterPro" id="IPR027275">
    <property type="entry name" value="PRC-brl_dom"/>
</dbReference>
<sequence>MRTFQKVKGAPVFYEKTHRLLGEISDIVLSEREESVKGYWIHNRQWWSKKHYLSLKSIAYEDINGFYVTEKTVLQTMSKYDRRLFEGKRHIFGRPVIDKDGITLGLIEDVCFLPDLGKIVGYELTEGLFSDLRKGIRILKPKSPLVNRGNSFIVLET</sequence>
<dbReference type="STRING" id="649639.Bcell_1521"/>
<name>E6TVA0_EVAC2</name>
<dbReference type="HOGENOM" id="CLU_132076_0_0_9"/>
<reference evidence="2 3" key="1">
    <citation type="submission" date="2010-12" db="EMBL/GenBank/DDBJ databases">
        <title>Complete sequence of Bacillus cellulosilyticus DSM 2522.</title>
        <authorList>
            <consortium name="US DOE Joint Genome Institute"/>
            <person name="Lucas S."/>
            <person name="Copeland A."/>
            <person name="Lapidus A."/>
            <person name="Cheng J.-F."/>
            <person name="Bruce D."/>
            <person name="Goodwin L."/>
            <person name="Pitluck S."/>
            <person name="Chertkov O."/>
            <person name="Detter J.C."/>
            <person name="Han C."/>
            <person name="Tapia R."/>
            <person name="Land M."/>
            <person name="Hauser L."/>
            <person name="Jeffries C."/>
            <person name="Kyrpides N."/>
            <person name="Ivanova N."/>
            <person name="Mikhailova N."/>
            <person name="Brumm P."/>
            <person name="Mead D."/>
            <person name="Woyke T."/>
        </authorList>
    </citation>
    <scope>NUCLEOTIDE SEQUENCE [LARGE SCALE GENOMIC DNA]</scope>
    <source>
        <strain evidence="3">ATCC 21833 / DSM 2522 / FERM P-1141 / JCM 9156 / N-4</strain>
    </source>
</reference>
<accession>E6TVA0</accession>
<dbReference type="AlphaFoldDB" id="E6TVA0"/>
<dbReference type="Proteomes" id="UP000001401">
    <property type="component" value="Chromosome"/>
</dbReference>
<dbReference type="Pfam" id="PF05239">
    <property type="entry name" value="PRC"/>
    <property type="match status" value="1"/>
</dbReference>
<dbReference type="RefSeq" id="WP_013488121.1">
    <property type="nucleotide sequence ID" value="NC_014829.1"/>
</dbReference>
<dbReference type="EMBL" id="CP002394">
    <property type="protein sequence ID" value="ADU29784.1"/>
    <property type="molecule type" value="Genomic_DNA"/>
</dbReference>
<evidence type="ECO:0000259" key="1">
    <source>
        <dbReference type="Pfam" id="PF05239"/>
    </source>
</evidence>
<dbReference type="InterPro" id="IPR011033">
    <property type="entry name" value="PRC_barrel-like_sf"/>
</dbReference>
<evidence type="ECO:0000313" key="2">
    <source>
        <dbReference type="EMBL" id="ADU29784.1"/>
    </source>
</evidence>
<gene>
    <name evidence="2" type="ordered locus">Bcell_1521</name>
</gene>
<feature type="domain" description="PRC-barrel" evidence="1">
    <location>
        <begin position="91"/>
        <end position="134"/>
    </location>
</feature>
<dbReference type="eggNOG" id="COG3881">
    <property type="taxonomic scope" value="Bacteria"/>
</dbReference>
<dbReference type="KEGG" id="bco:Bcell_1521"/>
<organism evidence="2 3">
    <name type="scientific">Evansella cellulosilytica (strain ATCC 21833 / DSM 2522 / FERM P-1141 / JCM 9156 / N-4)</name>
    <name type="common">Bacillus cellulosilyticus</name>
    <dbReference type="NCBI Taxonomy" id="649639"/>
    <lineage>
        <taxon>Bacteria</taxon>
        <taxon>Bacillati</taxon>
        <taxon>Bacillota</taxon>
        <taxon>Bacilli</taxon>
        <taxon>Bacillales</taxon>
        <taxon>Bacillaceae</taxon>
        <taxon>Evansella</taxon>
    </lineage>
</organism>
<protein>
    <submittedName>
        <fullName evidence="2">PRC-barrel domain protein</fullName>
    </submittedName>
</protein>
<dbReference type="OrthoDB" id="1707618at2"/>
<evidence type="ECO:0000313" key="3">
    <source>
        <dbReference type="Proteomes" id="UP000001401"/>
    </source>
</evidence>
<keyword evidence="3" id="KW-1185">Reference proteome</keyword>
<dbReference type="Gene3D" id="2.30.30.240">
    <property type="entry name" value="PRC-barrel domain"/>
    <property type="match status" value="1"/>
</dbReference>